<feature type="signal peptide" evidence="1">
    <location>
        <begin position="1"/>
        <end position="28"/>
    </location>
</feature>
<feature type="chain" id="PRO_5024889441" evidence="1">
    <location>
        <begin position="29"/>
        <end position="351"/>
    </location>
</feature>
<evidence type="ECO:0000256" key="1">
    <source>
        <dbReference type="SAM" id="SignalP"/>
    </source>
</evidence>
<dbReference type="GO" id="GO:0009228">
    <property type="term" value="P:thiamine biosynthetic process"/>
    <property type="evidence" value="ECO:0007669"/>
    <property type="project" value="InterPro"/>
</dbReference>
<evidence type="ECO:0000313" key="4">
    <source>
        <dbReference type="Proteomes" id="UP000430120"/>
    </source>
</evidence>
<dbReference type="Pfam" id="PF09084">
    <property type="entry name" value="NMT1"/>
    <property type="match status" value="1"/>
</dbReference>
<evidence type="ECO:0000259" key="2">
    <source>
        <dbReference type="Pfam" id="PF09084"/>
    </source>
</evidence>
<accession>A0A643F976</accession>
<reference evidence="3 4" key="1">
    <citation type="submission" date="2019-09" db="EMBL/GenBank/DDBJ databases">
        <title>Draft genome sequences of 48 bacterial type strains from the CCUG.</title>
        <authorList>
            <person name="Tunovic T."/>
            <person name="Pineiro-Iglesias B."/>
            <person name="Unosson C."/>
            <person name="Inganas E."/>
            <person name="Ohlen M."/>
            <person name="Cardew S."/>
            <person name="Jensie-Markopoulos S."/>
            <person name="Salva-Serra F."/>
            <person name="Jaen-Luchoro D."/>
            <person name="Karlsson R."/>
            <person name="Svensson-Stadler L."/>
            <person name="Chun J."/>
            <person name="Moore E."/>
        </authorList>
    </citation>
    <scope>NUCLEOTIDE SEQUENCE [LARGE SCALE GENOMIC DNA]</scope>
    <source>
        <strain evidence="3 4">CCUG 30977</strain>
    </source>
</reference>
<dbReference type="InterPro" id="IPR015168">
    <property type="entry name" value="SsuA/THI5"/>
</dbReference>
<comment type="caution">
    <text evidence="3">The sequence shown here is derived from an EMBL/GenBank/DDBJ whole genome shotgun (WGS) entry which is preliminary data.</text>
</comment>
<dbReference type="AlphaFoldDB" id="A0A643F976"/>
<protein>
    <submittedName>
        <fullName evidence="3">ABC transporter substrate-binding protein</fullName>
    </submittedName>
</protein>
<organism evidence="3 4">
    <name type="scientific">Ideonella dechloratans</name>
    <dbReference type="NCBI Taxonomy" id="36863"/>
    <lineage>
        <taxon>Bacteria</taxon>
        <taxon>Pseudomonadati</taxon>
        <taxon>Pseudomonadota</taxon>
        <taxon>Betaproteobacteria</taxon>
        <taxon>Burkholderiales</taxon>
        <taxon>Sphaerotilaceae</taxon>
        <taxon>Ideonella</taxon>
    </lineage>
</organism>
<dbReference type="InterPro" id="IPR027939">
    <property type="entry name" value="NMT1/THI5"/>
</dbReference>
<dbReference type="PANTHER" id="PTHR31528:SF3">
    <property type="entry name" value="THIAMINE BIOSYNTHESIS PROTEIN HI_0357-RELATED"/>
    <property type="match status" value="1"/>
</dbReference>
<dbReference type="EMBL" id="VZPB01000038">
    <property type="protein sequence ID" value="KAB0579363.1"/>
    <property type="molecule type" value="Genomic_DNA"/>
</dbReference>
<dbReference type="OrthoDB" id="9180959at2"/>
<dbReference type="PANTHER" id="PTHR31528">
    <property type="entry name" value="4-AMINO-5-HYDROXYMETHYL-2-METHYLPYRIMIDINE PHOSPHATE SYNTHASE THI11-RELATED"/>
    <property type="match status" value="1"/>
</dbReference>
<evidence type="ECO:0000313" key="3">
    <source>
        <dbReference type="EMBL" id="KAB0579363.1"/>
    </source>
</evidence>
<sequence>MTRRRAQAALVWAGALVAGGLAAGPAAAQDKVVFATNWKAQAAHGGFYQALADGTYARYGLAVEIRQGGPQVNNRPLLPAGKIDFLMTGNLLHSFDNVKNGVPVITVASLFQKDPQALMAHPGQGYQRFEDLKKAPVAYIAKDAQFSWWAWLKAEHGFKDEQLRPYNYNLGPFLANPKSIQQGYAVEEPISIRKQGGFTPLTFLLADHGYSTYSTTIETRVETVQKRPDLVKRFVEASILGWVHYLYGDRRGADALILKDNPEMDQGTIDQSVALMKTLGIVDSGDSLTQGIGAMKPERIRDFYDKMVRAGLYQPGEVDLSKVATFQFVNHGLGLDEKKRLLAATRAPQKP</sequence>
<gene>
    <name evidence="3" type="ORF">F7Q92_14890</name>
</gene>
<dbReference type="Proteomes" id="UP000430120">
    <property type="component" value="Unassembled WGS sequence"/>
</dbReference>
<feature type="domain" description="SsuA/THI5-like" evidence="2">
    <location>
        <begin position="42"/>
        <end position="242"/>
    </location>
</feature>
<name>A0A643F976_IDEDE</name>
<dbReference type="Gene3D" id="3.40.190.10">
    <property type="entry name" value="Periplasmic binding protein-like II"/>
    <property type="match status" value="2"/>
</dbReference>
<keyword evidence="1" id="KW-0732">Signal</keyword>
<dbReference type="SUPFAM" id="SSF53850">
    <property type="entry name" value="Periplasmic binding protein-like II"/>
    <property type="match status" value="1"/>
</dbReference>
<proteinExistence type="predicted"/>
<keyword evidence="4" id="KW-1185">Reference proteome</keyword>